<evidence type="ECO:0000313" key="3">
    <source>
        <dbReference type="Proteomes" id="UP001596039"/>
    </source>
</evidence>
<sequence>MARDPDLDSLVQLSWRVFDVLDDTARRHELSPTQLRLLAILRDREPEMLELAAHLGLDKSSTSGLVARAEGRGLVQRVPSDSDRRRVAVRLTDAGRAQATVLEQESYAALGAIMDRLPTDQRSAFAAICRELLKRVG</sequence>
<proteinExistence type="predicted"/>
<evidence type="ECO:0000259" key="1">
    <source>
        <dbReference type="PROSITE" id="PS50995"/>
    </source>
</evidence>
<dbReference type="InterPro" id="IPR039422">
    <property type="entry name" value="MarR/SlyA-like"/>
</dbReference>
<protein>
    <submittedName>
        <fullName evidence="2">MarR family winged helix-turn-helix transcriptional regulator</fullName>
    </submittedName>
</protein>
<dbReference type="PROSITE" id="PS50995">
    <property type="entry name" value="HTH_MARR_2"/>
    <property type="match status" value="1"/>
</dbReference>
<comment type="caution">
    <text evidence="2">The sequence shown here is derived from an EMBL/GenBank/DDBJ whole genome shotgun (WGS) entry which is preliminary data.</text>
</comment>
<dbReference type="InterPro" id="IPR036388">
    <property type="entry name" value="WH-like_DNA-bd_sf"/>
</dbReference>
<reference evidence="3" key="1">
    <citation type="journal article" date="2019" name="Int. J. Syst. Evol. Microbiol.">
        <title>The Global Catalogue of Microorganisms (GCM) 10K type strain sequencing project: providing services to taxonomists for standard genome sequencing and annotation.</title>
        <authorList>
            <consortium name="The Broad Institute Genomics Platform"/>
            <consortium name="The Broad Institute Genome Sequencing Center for Infectious Disease"/>
            <person name="Wu L."/>
            <person name="Ma J."/>
        </authorList>
    </citation>
    <scope>NUCLEOTIDE SEQUENCE [LARGE SCALE GENOMIC DNA]</scope>
    <source>
        <strain evidence="3">CGMCC 4.6997</strain>
    </source>
</reference>
<dbReference type="SMART" id="SM00347">
    <property type="entry name" value="HTH_MARR"/>
    <property type="match status" value="1"/>
</dbReference>
<gene>
    <name evidence="2" type="ORF">ACFPJ4_06880</name>
</gene>
<dbReference type="Pfam" id="PF12802">
    <property type="entry name" value="MarR_2"/>
    <property type="match status" value="1"/>
</dbReference>
<dbReference type="PANTHER" id="PTHR33164">
    <property type="entry name" value="TRANSCRIPTIONAL REGULATOR, MARR FAMILY"/>
    <property type="match status" value="1"/>
</dbReference>
<dbReference type="Gene3D" id="1.10.10.10">
    <property type="entry name" value="Winged helix-like DNA-binding domain superfamily/Winged helix DNA-binding domain"/>
    <property type="match status" value="1"/>
</dbReference>
<evidence type="ECO:0000313" key="2">
    <source>
        <dbReference type="EMBL" id="MFC5501962.1"/>
    </source>
</evidence>
<dbReference type="EMBL" id="JBHSMG010000001">
    <property type="protein sequence ID" value="MFC5501962.1"/>
    <property type="molecule type" value="Genomic_DNA"/>
</dbReference>
<dbReference type="SUPFAM" id="SSF46785">
    <property type="entry name" value="Winged helix' DNA-binding domain"/>
    <property type="match status" value="1"/>
</dbReference>
<name>A0ABW0NRW9_9MICO</name>
<keyword evidence="3" id="KW-1185">Reference proteome</keyword>
<organism evidence="2 3">
    <name type="scientific">Lysinimonas soli</name>
    <dbReference type="NCBI Taxonomy" id="1074233"/>
    <lineage>
        <taxon>Bacteria</taxon>
        <taxon>Bacillati</taxon>
        <taxon>Actinomycetota</taxon>
        <taxon>Actinomycetes</taxon>
        <taxon>Micrococcales</taxon>
        <taxon>Microbacteriaceae</taxon>
        <taxon>Lysinimonas</taxon>
    </lineage>
</organism>
<dbReference type="Proteomes" id="UP001596039">
    <property type="component" value="Unassembled WGS sequence"/>
</dbReference>
<feature type="domain" description="HTH marR-type" evidence="1">
    <location>
        <begin position="1"/>
        <end position="134"/>
    </location>
</feature>
<dbReference type="InterPro" id="IPR000835">
    <property type="entry name" value="HTH_MarR-typ"/>
</dbReference>
<dbReference type="PRINTS" id="PR00598">
    <property type="entry name" value="HTHMARR"/>
</dbReference>
<accession>A0ABW0NRW9</accession>
<dbReference type="PANTHER" id="PTHR33164:SF99">
    <property type="entry name" value="MARR FAMILY REGULATORY PROTEIN"/>
    <property type="match status" value="1"/>
</dbReference>
<dbReference type="RefSeq" id="WP_386739622.1">
    <property type="nucleotide sequence ID" value="NZ_JBHSMG010000001.1"/>
</dbReference>
<dbReference type="InterPro" id="IPR036390">
    <property type="entry name" value="WH_DNA-bd_sf"/>
</dbReference>